<feature type="domain" description="Nudix hydrolase" evidence="4">
    <location>
        <begin position="5"/>
        <end position="136"/>
    </location>
</feature>
<organism evidence="5 6">
    <name type="scientific">Bacillus coahuilensis p1.1.43</name>
    <dbReference type="NCBI Taxonomy" id="1150625"/>
    <lineage>
        <taxon>Bacteria</taxon>
        <taxon>Bacillati</taxon>
        <taxon>Bacillota</taxon>
        <taxon>Bacilli</taxon>
        <taxon>Bacillales</taxon>
        <taxon>Bacillaceae</taxon>
        <taxon>Bacillus</taxon>
    </lineage>
</organism>
<dbReference type="Gene3D" id="3.90.79.10">
    <property type="entry name" value="Nucleoside Triphosphate Pyrophosphohydrolase"/>
    <property type="match status" value="1"/>
</dbReference>
<protein>
    <submittedName>
        <fullName evidence="5">NUDIX hydrolase</fullName>
    </submittedName>
</protein>
<comment type="cofactor">
    <cofactor evidence="1">
        <name>Mg(2+)</name>
        <dbReference type="ChEBI" id="CHEBI:18420"/>
    </cofactor>
</comment>
<evidence type="ECO:0000313" key="5">
    <source>
        <dbReference type="EMBL" id="KUP05363.1"/>
    </source>
</evidence>
<evidence type="ECO:0000259" key="4">
    <source>
        <dbReference type="PROSITE" id="PS51462"/>
    </source>
</evidence>
<dbReference type="AlphaFoldDB" id="A0A147K672"/>
<comment type="caution">
    <text evidence="5">The sequence shown here is derived from an EMBL/GenBank/DDBJ whole genome shotgun (WGS) entry which is preliminary data.</text>
</comment>
<dbReference type="PRINTS" id="PR00502">
    <property type="entry name" value="NUDIXFAMILY"/>
</dbReference>
<keyword evidence="2 3" id="KW-0378">Hydrolase</keyword>
<dbReference type="SUPFAM" id="SSF55811">
    <property type="entry name" value="Nudix"/>
    <property type="match status" value="1"/>
</dbReference>
<dbReference type="RefSeq" id="WP_059351563.1">
    <property type="nucleotide sequence ID" value="NZ_LDYG01000039.1"/>
</dbReference>
<dbReference type="PATRIC" id="fig|1150625.3.peg.2657"/>
<gene>
    <name evidence="5" type="ORF">Q75_12640</name>
</gene>
<accession>A0A147K672</accession>
<dbReference type="PROSITE" id="PS00893">
    <property type="entry name" value="NUDIX_BOX"/>
    <property type="match status" value="1"/>
</dbReference>
<dbReference type="PANTHER" id="PTHR43046">
    <property type="entry name" value="GDP-MANNOSE MANNOSYL HYDROLASE"/>
    <property type="match status" value="1"/>
</dbReference>
<reference evidence="5 6" key="1">
    <citation type="journal article" date="2016" name="Front. Microbiol.">
        <title>Microevolution Analysis of Bacillus coahuilensis Unveils Differences in Phosphorus Acquisition Strategies and Their Regulation.</title>
        <authorList>
            <person name="Gomez-Lunar Z."/>
            <person name="Hernandez-Gonzalez I."/>
            <person name="Rodriguez-Torres M.D."/>
            <person name="Souza V."/>
            <person name="Olmedo-Alvarez G."/>
        </authorList>
    </citation>
    <scope>NUCLEOTIDE SEQUENCE [LARGE SCALE GENOMIC DNA]</scope>
    <source>
        <strain evidence="6">p1.1.43</strain>
    </source>
</reference>
<dbReference type="GO" id="GO:0016787">
    <property type="term" value="F:hydrolase activity"/>
    <property type="evidence" value="ECO:0007669"/>
    <property type="project" value="UniProtKB-KW"/>
</dbReference>
<keyword evidence="6" id="KW-1185">Reference proteome</keyword>
<dbReference type="PROSITE" id="PS51462">
    <property type="entry name" value="NUDIX"/>
    <property type="match status" value="1"/>
</dbReference>
<dbReference type="Pfam" id="PF00293">
    <property type="entry name" value="NUDIX"/>
    <property type="match status" value="1"/>
</dbReference>
<dbReference type="EMBL" id="LDYG01000039">
    <property type="protein sequence ID" value="KUP05363.1"/>
    <property type="molecule type" value="Genomic_DNA"/>
</dbReference>
<dbReference type="InterPro" id="IPR015797">
    <property type="entry name" value="NUDIX_hydrolase-like_dom_sf"/>
</dbReference>
<evidence type="ECO:0000256" key="2">
    <source>
        <dbReference type="ARBA" id="ARBA00022801"/>
    </source>
</evidence>
<sequence>MKRRKVWMCVAGLVINEKGEWLVVKKTYGGLKGKWSIPAGFVESSETADEAAIREVREETGILTEVIGLIGMRTGVINEEISDNMVVFQLKPLSAYIQVPKKEIMDARFLHPEEFDGHQDLSVMLLEMRSSKRVLQRKIDGIDPGDVFGYTSYRLFF</sequence>
<dbReference type="InterPro" id="IPR020476">
    <property type="entry name" value="Nudix_hydrolase"/>
</dbReference>
<dbReference type="InterPro" id="IPR000086">
    <property type="entry name" value="NUDIX_hydrolase_dom"/>
</dbReference>
<dbReference type="Proteomes" id="UP000074108">
    <property type="component" value="Unassembled WGS sequence"/>
</dbReference>
<comment type="similarity">
    <text evidence="3">Belongs to the Nudix hydrolase family.</text>
</comment>
<name>A0A147K672_9BACI</name>
<evidence type="ECO:0000313" key="6">
    <source>
        <dbReference type="Proteomes" id="UP000074108"/>
    </source>
</evidence>
<evidence type="ECO:0000256" key="3">
    <source>
        <dbReference type="RuleBase" id="RU003476"/>
    </source>
</evidence>
<evidence type="ECO:0000256" key="1">
    <source>
        <dbReference type="ARBA" id="ARBA00001946"/>
    </source>
</evidence>
<dbReference type="STRING" id="1150625.Q75_12640"/>
<proteinExistence type="inferred from homology"/>
<dbReference type="PANTHER" id="PTHR43046:SF2">
    <property type="entry name" value="8-OXO-DGTP DIPHOSPHATASE-RELATED"/>
    <property type="match status" value="1"/>
</dbReference>
<dbReference type="InterPro" id="IPR020084">
    <property type="entry name" value="NUDIX_hydrolase_CS"/>
</dbReference>